<dbReference type="PANTHER" id="PTHR11886">
    <property type="entry name" value="DYNEIN LIGHT CHAIN"/>
    <property type="match status" value="1"/>
</dbReference>
<evidence type="ECO:0000313" key="2">
    <source>
        <dbReference type="EMBL" id="KAH7429755.1"/>
    </source>
</evidence>
<dbReference type="AlphaFoldDB" id="A0A8T2U836"/>
<evidence type="ECO:0008006" key="4">
    <source>
        <dbReference type="Google" id="ProtNLM"/>
    </source>
</evidence>
<accession>A0A8T2U836</accession>
<reference evidence="2" key="1">
    <citation type="submission" date="2021-08" db="EMBL/GenBank/DDBJ databases">
        <title>WGS assembly of Ceratopteris richardii.</title>
        <authorList>
            <person name="Marchant D.B."/>
            <person name="Chen G."/>
            <person name="Jenkins J."/>
            <person name="Shu S."/>
            <person name="Leebens-Mack J."/>
            <person name="Grimwood J."/>
            <person name="Schmutz J."/>
            <person name="Soltis P."/>
            <person name="Soltis D."/>
            <person name="Chen Z.-H."/>
        </authorList>
    </citation>
    <scope>NUCLEOTIDE SEQUENCE</scope>
    <source>
        <strain evidence="2">Whitten #5841</strain>
        <tissue evidence="2">Leaf</tissue>
    </source>
</reference>
<protein>
    <recommendedName>
        <fullName evidence="4">Dynein light chain</fullName>
    </recommendedName>
</protein>
<keyword evidence="1" id="KW-0175">Coiled coil</keyword>
<dbReference type="Pfam" id="PF01221">
    <property type="entry name" value="Dynein_light"/>
    <property type="match status" value="1"/>
</dbReference>
<dbReference type="EMBL" id="CM035414">
    <property type="protein sequence ID" value="KAH7429755.1"/>
    <property type="molecule type" value="Genomic_DNA"/>
</dbReference>
<dbReference type="Gene3D" id="3.30.740.10">
    <property type="entry name" value="Protein Inhibitor Of Neuronal Nitric Oxide Synthase"/>
    <property type="match status" value="1"/>
</dbReference>
<evidence type="ECO:0000256" key="1">
    <source>
        <dbReference type="SAM" id="Coils"/>
    </source>
</evidence>
<organism evidence="2 3">
    <name type="scientific">Ceratopteris richardii</name>
    <name type="common">Triangle waterfern</name>
    <dbReference type="NCBI Taxonomy" id="49495"/>
    <lineage>
        <taxon>Eukaryota</taxon>
        <taxon>Viridiplantae</taxon>
        <taxon>Streptophyta</taxon>
        <taxon>Embryophyta</taxon>
        <taxon>Tracheophyta</taxon>
        <taxon>Polypodiopsida</taxon>
        <taxon>Polypodiidae</taxon>
        <taxon>Polypodiales</taxon>
        <taxon>Pteridineae</taxon>
        <taxon>Pteridaceae</taxon>
        <taxon>Parkerioideae</taxon>
        <taxon>Ceratopteris</taxon>
    </lineage>
</organism>
<name>A0A8T2U836_CERRI</name>
<dbReference type="InterPro" id="IPR037177">
    <property type="entry name" value="DLC_sf"/>
</dbReference>
<dbReference type="OrthoDB" id="10033309at2759"/>
<dbReference type="Proteomes" id="UP000825935">
    <property type="component" value="Chromosome 9"/>
</dbReference>
<gene>
    <name evidence="2" type="ORF">KP509_09G064900</name>
</gene>
<dbReference type="GO" id="GO:0007017">
    <property type="term" value="P:microtubule-based process"/>
    <property type="evidence" value="ECO:0007669"/>
    <property type="project" value="InterPro"/>
</dbReference>
<dbReference type="CDD" id="cd21452">
    <property type="entry name" value="DLC-like_DYNLL1_DYNLL2"/>
    <property type="match status" value="1"/>
</dbReference>
<comment type="caution">
    <text evidence="2">The sequence shown here is derived from an EMBL/GenBank/DDBJ whole genome shotgun (WGS) entry which is preliminary data.</text>
</comment>
<dbReference type="GO" id="GO:0005868">
    <property type="term" value="C:cytoplasmic dynein complex"/>
    <property type="evidence" value="ECO:0007669"/>
    <property type="project" value="TreeGrafter"/>
</dbReference>
<dbReference type="SMART" id="SM01375">
    <property type="entry name" value="Dynein_light"/>
    <property type="match status" value="1"/>
</dbReference>
<keyword evidence="3" id="KW-1185">Reference proteome</keyword>
<dbReference type="EMBL" id="CM035414">
    <property type="protein sequence ID" value="KAH7429756.1"/>
    <property type="molecule type" value="Genomic_DNA"/>
</dbReference>
<dbReference type="FunFam" id="3.30.740.10:FF:000003">
    <property type="entry name" value="Dynein light chain"/>
    <property type="match status" value="1"/>
</dbReference>
<dbReference type="OMA" id="IFHMEMA"/>
<evidence type="ECO:0000313" key="3">
    <source>
        <dbReference type="Proteomes" id="UP000825935"/>
    </source>
</evidence>
<proteinExistence type="predicted"/>
<sequence length="344" mass="38581">MESSGQRRAVTLMNAARRNHFVSRIEKYEAKVRQARAQMRERKEVSPTIEQKCSVPNAEAEHVDATKELKDVVADQHRTSLKEESQTYTLEKRATESAENALLRMQAPIEEDQRPCSYHEAPCKPLDADLCLKKVRENDYSSTNQTSLQHEGVFLPHDEAHYQHEGHCSPDQKMQMQQKEVIVSGIPQRTSSNIESVVKGLGALEMSGNTVGGKVLPIDFVSSDAHASIYFDYKPPPVAEVNIAAIAETLNIRIKAADMSVSMQEHAFRCARESLDTVGKTHSKRIAYTLKKEFDRVYGPAWHCIVGTSFGSYVTHSLGGFVYFSLDKVSILLFKTTVEPIEIP</sequence>
<dbReference type="GO" id="GO:0045505">
    <property type="term" value="F:dynein intermediate chain binding"/>
    <property type="evidence" value="ECO:0007669"/>
    <property type="project" value="TreeGrafter"/>
</dbReference>
<dbReference type="PANTHER" id="PTHR11886:SF80">
    <property type="entry name" value="OS01G0555600 PROTEIN"/>
    <property type="match status" value="1"/>
</dbReference>
<dbReference type="SUPFAM" id="SSF54648">
    <property type="entry name" value="DLC"/>
    <property type="match status" value="1"/>
</dbReference>
<dbReference type="InterPro" id="IPR001372">
    <property type="entry name" value="Dynein_light_chain_typ-1/2"/>
</dbReference>
<feature type="coiled-coil region" evidence="1">
    <location>
        <begin position="18"/>
        <end position="45"/>
    </location>
</feature>